<evidence type="ECO:0000256" key="1">
    <source>
        <dbReference type="SAM" id="SignalP"/>
    </source>
</evidence>
<proteinExistence type="predicted"/>
<accession>A0A2X2SXH3</accession>
<protein>
    <recommendedName>
        <fullName evidence="4">Auto-transporter adhesin head GIN domain-containing protein</fullName>
    </recommendedName>
</protein>
<sequence length="114" mass="12283">MINFSRSLVLSFLVLSAAASAETCPKIISAISQGKTLAQIEVPANVKIDVSGEKQTVNTDRTVMLFEGDSRLAVTFASGETMKMQSDVIKIKSCISDKILRKNRSTLSLSATQT</sequence>
<dbReference type="EMBL" id="UAVU01000003">
    <property type="protein sequence ID" value="SQA97912.1"/>
    <property type="molecule type" value="Genomic_DNA"/>
</dbReference>
<dbReference type="AlphaFoldDB" id="A0A2X2SXH3"/>
<organism evidence="2 3">
    <name type="scientific">Cedecea neteri</name>
    <dbReference type="NCBI Taxonomy" id="158822"/>
    <lineage>
        <taxon>Bacteria</taxon>
        <taxon>Pseudomonadati</taxon>
        <taxon>Pseudomonadota</taxon>
        <taxon>Gammaproteobacteria</taxon>
        <taxon>Enterobacterales</taxon>
        <taxon>Enterobacteriaceae</taxon>
        <taxon>Cedecea</taxon>
    </lineage>
</organism>
<gene>
    <name evidence="2" type="ORF">NCTC12120_01760</name>
</gene>
<feature type="chain" id="PRO_5016079363" description="Auto-transporter adhesin head GIN domain-containing protein" evidence="1">
    <location>
        <begin position="22"/>
        <end position="114"/>
    </location>
</feature>
<evidence type="ECO:0000313" key="3">
    <source>
        <dbReference type="Proteomes" id="UP000251197"/>
    </source>
</evidence>
<evidence type="ECO:0000313" key="2">
    <source>
        <dbReference type="EMBL" id="SQA97912.1"/>
    </source>
</evidence>
<keyword evidence="1" id="KW-0732">Signal</keyword>
<evidence type="ECO:0008006" key="4">
    <source>
        <dbReference type="Google" id="ProtNLM"/>
    </source>
</evidence>
<reference evidence="2 3" key="1">
    <citation type="submission" date="2018-06" db="EMBL/GenBank/DDBJ databases">
        <authorList>
            <consortium name="Pathogen Informatics"/>
            <person name="Doyle S."/>
        </authorList>
    </citation>
    <scope>NUCLEOTIDE SEQUENCE [LARGE SCALE GENOMIC DNA]</scope>
    <source>
        <strain evidence="2 3">NCTC12120</strain>
    </source>
</reference>
<dbReference type="Proteomes" id="UP000251197">
    <property type="component" value="Unassembled WGS sequence"/>
</dbReference>
<feature type="signal peptide" evidence="1">
    <location>
        <begin position="1"/>
        <end position="21"/>
    </location>
</feature>
<name>A0A2X2SXH3_9ENTR</name>